<sequence length="243" mass="27933">MSCNKREKISQICCGSGWTIVDRTPWPENNPRDHPGMTQVFLGNTGADDIEGNELPRLVYISKEKKPGYQHHKKVKVSAVFNNAPYIVNLDWDCYVNNSKAIREAMCFLMNPEVARDVSYVQFPQRFDGIDKSDQYANCNTIFFDVKFGSAQSFRVVLCKLVQSLCPVNMKSCCCCCCRDEKPAKEKDQSEVYRDAKREDLNAAIFTLREIDSYDEHERSLLISQMSFKKKLWVCLLYSLSPC</sequence>
<evidence type="ECO:0000256" key="2">
    <source>
        <dbReference type="ARBA" id="ARBA00022676"/>
    </source>
</evidence>
<keyword evidence="6" id="KW-0472">Membrane</keyword>
<dbReference type="InterPro" id="IPR005150">
    <property type="entry name" value="Cellulose_synth"/>
</dbReference>
<reference evidence="10" key="1">
    <citation type="submission" date="2020-06" db="EMBL/GenBank/DDBJ databases">
        <authorList>
            <person name="Li T."/>
            <person name="Hu X."/>
            <person name="Zhang T."/>
            <person name="Song X."/>
            <person name="Zhang H."/>
            <person name="Dai N."/>
            <person name="Sheng W."/>
            <person name="Hou X."/>
            <person name="Wei L."/>
        </authorList>
    </citation>
    <scope>NUCLEOTIDE SEQUENCE</scope>
    <source>
        <strain evidence="10">3651</strain>
        <tissue evidence="10">Leaf</tissue>
    </source>
</reference>
<dbReference type="GO" id="GO:0016760">
    <property type="term" value="F:cellulose synthase (UDP-forming) activity"/>
    <property type="evidence" value="ECO:0007669"/>
    <property type="project" value="InterPro"/>
</dbReference>
<evidence type="ECO:0000256" key="1">
    <source>
        <dbReference type="ARBA" id="ARBA00004308"/>
    </source>
</evidence>
<evidence type="ECO:0000256" key="7">
    <source>
        <dbReference type="ARBA" id="ARBA00023316"/>
    </source>
</evidence>
<dbReference type="Proteomes" id="UP001293254">
    <property type="component" value="Unassembled WGS sequence"/>
</dbReference>
<proteinExistence type="predicted"/>
<organism evidence="10 11">
    <name type="scientific">Sesamum alatum</name>
    <dbReference type="NCBI Taxonomy" id="300844"/>
    <lineage>
        <taxon>Eukaryota</taxon>
        <taxon>Viridiplantae</taxon>
        <taxon>Streptophyta</taxon>
        <taxon>Embryophyta</taxon>
        <taxon>Tracheophyta</taxon>
        <taxon>Spermatophyta</taxon>
        <taxon>Magnoliopsida</taxon>
        <taxon>eudicotyledons</taxon>
        <taxon>Gunneridae</taxon>
        <taxon>Pentapetalae</taxon>
        <taxon>asterids</taxon>
        <taxon>lamiids</taxon>
        <taxon>Lamiales</taxon>
        <taxon>Pedaliaceae</taxon>
        <taxon>Sesamum</taxon>
    </lineage>
</organism>
<dbReference type="GO" id="GO:0030244">
    <property type="term" value="P:cellulose biosynthetic process"/>
    <property type="evidence" value="ECO:0007669"/>
    <property type="project" value="InterPro"/>
</dbReference>
<dbReference type="GO" id="GO:0071555">
    <property type="term" value="P:cell wall organization"/>
    <property type="evidence" value="ECO:0007669"/>
    <property type="project" value="UniProtKB-KW"/>
</dbReference>
<keyword evidence="3" id="KW-0808">Transferase</keyword>
<evidence type="ECO:0000256" key="3">
    <source>
        <dbReference type="ARBA" id="ARBA00022679"/>
    </source>
</evidence>
<keyword evidence="2" id="KW-0328">Glycosyltransferase</keyword>
<dbReference type="EMBL" id="JACGWO010000009">
    <property type="protein sequence ID" value="KAK4420220.1"/>
    <property type="molecule type" value="Genomic_DNA"/>
</dbReference>
<dbReference type="GO" id="GO:0016020">
    <property type="term" value="C:membrane"/>
    <property type="evidence" value="ECO:0007669"/>
    <property type="project" value="InterPro"/>
</dbReference>
<comment type="caution">
    <text evidence="10">The sequence shown here is derived from an EMBL/GenBank/DDBJ whole genome shotgun (WGS) entry which is preliminary data.</text>
</comment>
<gene>
    <name evidence="10" type="ORF">Salat_2435000</name>
</gene>
<comment type="subcellular location">
    <subcellularLocation>
        <location evidence="1">Endomembrane system</location>
    </subcellularLocation>
</comment>
<evidence type="ECO:0000256" key="8">
    <source>
        <dbReference type="PIRSR" id="PIRSR605150-2"/>
    </source>
</evidence>
<feature type="binding site" evidence="9">
    <location>
        <position position="91"/>
    </location>
    <ligand>
        <name>Mn(2+)</name>
        <dbReference type="ChEBI" id="CHEBI:29035"/>
    </ligand>
</feature>
<evidence type="ECO:0000256" key="5">
    <source>
        <dbReference type="ARBA" id="ARBA00022989"/>
    </source>
</evidence>
<reference evidence="10" key="2">
    <citation type="journal article" date="2024" name="Plant">
        <title>Genomic evolution and insights into agronomic trait innovations of Sesamum species.</title>
        <authorList>
            <person name="Miao H."/>
            <person name="Wang L."/>
            <person name="Qu L."/>
            <person name="Liu H."/>
            <person name="Sun Y."/>
            <person name="Le M."/>
            <person name="Wang Q."/>
            <person name="Wei S."/>
            <person name="Zheng Y."/>
            <person name="Lin W."/>
            <person name="Duan Y."/>
            <person name="Cao H."/>
            <person name="Xiong S."/>
            <person name="Wang X."/>
            <person name="Wei L."/>
            <person name="Li C."/>
            <person name="Ma Q."/>
            <person name="Ju M."/>
            <person name="Zhao R."/>
            <person name="Li G."/>
            <person name="Mu C."/>
            <person name="Tian Q."/>
            <person name="Mei H."/>
            <person name="Zhang T."/>
            <person name="Gao T."/>
            <person name="Zhang H."/>
        </authorList>
    </citation>
    <scope>NUCLEOTIDE SEQUENCE</scope>
    <source>
        <strain evidence="10">3651</strain>
    </source>
</reference>
<keyword evidence="5" id="KW-1133">Transmembrane helix</keyword>
<evidence type="ECO:0000313" key="10">
    <source>
        <dbReference type="EMBL" id="KAK4420220.1"/>
    </source>
</evidence>
<protein>
    <submittedName>
        <fullName evidence="10">Cellulose synthase A catalytic subunit [UDP-forming]</fullName>
    </submittedName>
</protein>
<evidence type="ECO:0000256" key="4">
    <source>
        <dbReference type="ARBA" id="ARBA00022692"/>
    </source>
</evidence>
<feature type="binding site" evidence="8">
    <location>
        <position position="73"/>
    </location>
    <ligand>
        <name>UDP-alpha-D-glucose</name>
        <dbReference type="ChEBI" id="CHEBI:58885"/>
    </ligand>
</feature>
<accession>A0AAE1XY86</accession>
<evidence type="ECO:0000256" key="6">
    <source>
        <dbReference type="ARBA" id="ARBA00023136"/>
    </source>
</evidence>
<feature type="binding site" evidence="9">
    <location>
        <position position="74"/>
    </location>
    <ligand>
        <name>Mn(2+)</name>
        <dbReference type="ChEBI" id="CHEBI:29035"/>
    </ligand>
</feature>
<dbReference type="Pfam" id="PF03552">
    <property type="entry name" value="Cellulose_synt"/>
    <property type="match status" value="1"/>
</dbReference>
<dbReference type="PANTHER" id="PTHR13301">
    <property type="entry name" value="X-BOX TRANSCRIPTION FACTOR-RELATED"/>
    <property type="match status" value="1"/>
</dbReference>
<dbReference type="GO" id="GO:0012505">
    <property type="term" value="C:endomembrane system"/>
    <property type="evidence" value="ECO:0007669"/>
    <property type="project" value="UniProtKB-SubCell"/>
</dbReference>
<evidence type="ECO:0000256" key="9">
    <source>
        <dbReference type="PIRSR" id="PIRSR605150-3"/>
    </source>
</evidence>
<dbReference type="AlphaFoldDB" id="A0AAE1XY86"/>
<keyword evidence="11" id="KW-1185">Reference proteome</keyword>
<keyword evidence="4" id="KW-0812">Transmembrane</keyword>
<evidence type="ECO:0000313" key="11">
    <source>
        <dbReference type="Proteomes" id="UP001293254"/>
    </source>
</evidence>
<name>A0AAE1XY86_9LAMI</name>
<keyword evidence="7" id="KW-0961">Cell wall biogenesis/degradation</keyword>